<reference evidence="2" key="1">
    <citation type="submission" date="2017-08" db="EMBL/GenBank/DDBJ databases">
        <title>A dynamic microbial community with high functional redundancy inhabits the cold, oxic subseafloor aquifer.</title>
        <authorList>
            <person name="Tully B.J."/>
            <person name="Wheat C.G."/>
            <person name="Glazer B.T."/>
            <person name="Huber J.A."/>
        </authorList>
    </citation>
    <scope>NUCLEOTIDE SEQUENCE [LARGE SCALE GENOMIC DNA]</scope>
</reference>
<protein>
    <submittedName>
        <fullName evidence="1">Uncharacterized protein</fullName>
    </submittedName>
</protein>
<dbReference type="AlphaFoldDB" id="A0A2A5ATI5"/>
<organism evidence="1 2">
    <name type="scientific">SAR86 cluster bacterium</name>
    <dbReference type="NCBI Taxonomy" id="2030880"/>
    <lineage>
        <taxon>Bacteria</taxon>
        <taxon>Pseudomonadati</taxon>
        <taxon>Pseudomonadota</taxon>
        <taxon>Gammaproteobacteria</taxon>
        <taxon>SAR86 cluster</taxon>
    </lineage>
</organism>
<gene>
    <name evidence="1" type="ORF">COA96_13725</name>
</gene>
<dbReference type="Proteomes" id="UP000218327">
    <property type="component" value="Unassembled WGS sequence"/>
</dbReference>
<name>A0A2A5ATI5_9GAMM</name>
<sequence>MWLKQGESFPLLEYYLYSVLLNNFFATNLPHAEKGQLKQWQNSAGHRRLVKCGNFKELLSILEINGS</sequence>
<dbReference type="EMBL" id="NVVJ01000054">
    <property type="protein sequence ID" value="PCJ22644.1"/>
    <property type="molecule type" value="Genomic_DNA"/>
</dbReference>
<evidence type="ECO:0000313" key="1">
    <source>
        <dbReference type="EMBL" id="PCJ22644.1"/>
    </source>
</evidence>
<evidence type="ECO:0000313" key="2">
    <source>
        <dbReference type="Proteomes" id="UP000218327"/>
    </source>
</evidence>
<comment type="caution">
    <text evidence="1">The sequence shown here is derived from an EMBL/GenBank/DDBJ whole genome shotgun (WGS) entry which is preliminary data.</text>
</comment>
<proteinExistence type="predicted"/>
<accession>A0A2A5ATI5</accession>